<accession>A0A2T4J5W7</accession>
<dbReference type="SUPFAM" id="SSF48317">
    <property type="entry name" value="Acid phosphatase/Vanadium-dependent haloperoxidase"/>
    <property type="match status" value="1"/>
</dbReference>
<evidence type="ECO:0000313" key="4">
    <source>
        <dbReference type="Proteomes" id="UP000241899"/>
    </source>
</evidence>
<dbReference type="AlphaFoldDB" id="A0A2T4J5W7"/>
<keyword evidence="4" id="KW-1185">Reference proteome</keyword>
<evidence type="ECO:0000313" key="3">
    <source>
        <dbReference type="EMBL" id="PTE13294.1"/>
    </source>
</evidence>
<reference evidence="3 4" key="1">
    <citation type="submission" date="2018-03" db="EMBL/GenBank/DDBJ databases">
        <title>Rhodobacter veldkampii.</title>
        <authorList>
            <person name="Meyer T.E."/>
            <person name="Miller S."/>
            <person name="Lodha T."/>
            <person name="Gandham S."/>
            <person name="Chintalapati S."/>
            <person name="Chintalapati V.R."/>
        </authorList>
    </citation>
    <scope>NUCLEOTIDE SEQUENCE [LARGE SCALE GENOMIC DNA]</scope>
    <source>
        <strain evidence="3 4">DSM 11550</strain>
    </source>
</reference>
<proteinExistence type="predicted"/>
<dbReference type="Pfam" id="PF01569">
    <property type="entry name" value="PAP2"/>
    <property type="match status" value="1"/>
</dbReference>
<feature type="domain" description="Phosphatidic acid phosphatase type 2/haloperoxidase" evidence="2">
    <location>
        <begin position="8"/>
        <end position="61"/>
    </location>
</feature>
<organism evidence="3 4">
    <name type="scientific">Phaeovulum veldkampii DSM 11550</name>
    <dbReference type="NCBI Taxonomy" id="1185920"/>
    <lineage>
        <taxon>Bacteria</taxon>
        <taxon>Pseudomonadati</taxon>
        <taxon>Pseudomonadota</taxon>
        <taxon>Alphaproteobacteria</taxon>
        <taxon>Rhodobacterales</taxon>
        <taxon>Paracoccaceae</taxon>
        <taxon>Phaeovulum</taxon>
    </lineage>
</organism>
<feature type="transmembrane region" description="Helical" evidence="1">
    <location>
        <begin position="21"/>
        <end position="39"/>
    </location>
</feature>
<dbReference type="EMBL" id="PZKF01000083">
    <property type="protein sequence ID" value="PTE13294.1"/>
    <property type="molecule type" value="Genomic_DNA"/>
</dbReference>
<name>A0A2T4J5W7_9RHOB</name>
<gene>
    <name evidence="3" type="ORF">C5F46_15760</name>
</gene>
<dbReference type="InterPro" id="IPR036938">
    <property type="entry name" value="PAP2/HPO_sf"/>
</dbReference>
<protein>
    <recommendedName>
        <fullName evidence="2">Phosphatidic acid phosphatase type 2/haloperoxidase domain-containing protein</fullName>
    </recommendedName>
</protein>
<evidence type="ECO:0000256" key="1">
    <source>
        <dbReference type="SAM" id="Phobius"/>
    </source>
</evidence>
<dbReference type="OrthoDB" id="9801622at2"/>
<keyword evidence="1" id="KW-0472">Membrane</keyword>
<sequence length="81" mass="9093">MGRSIVSYFYVRLESKKAAKALYLIVTVMVGISRVYLGVHWPTDVLAGWLAGSGWAITSLWGVRLILHRNRTESTSDTLPR</sequence>
<feature type="transmembrane region" description="Helical" evidence="1">
    <location>
        <begin position="45"/>
        <end position="67"/>
    </location>
</feature>
<evidence type="ECO:0000259" key="2">
    <source>
        <dbReference type="Pfam" id="PF01569"/>
    </source>
</evidence>
<dbReference type="Gene3D" id="1.20.144.10">
    <property type="entry name" value="Phosphatidic acid phosphatase type 2/haloperoxidase"/>
    <property type="match status" value="1"/>
</dbReference>
<comment type="caution">
    <text evidence="3">The sequence shown here is derived from an EMBL/GenBank/DDBJ whole genome shotgun (WGS) entry which is preliminary data.</text>
</comment>
<dbReference type="Proteomes" id="UP000241899">
    <property type="component" value="Unassembled WGS sequence"/>
</dbReference>
<dbReference type="InterPro" id="IPR000326">
    <property type="entry name" value="PAP2/HPO"/>
</dbReference>
<keyword evidence="1" id="KW-0812">Transmembrane</keyword>
<keyword evidence="1" id="KW-1133">Transmembrane helix</keyword>